<comment type="caution">
    <text evidence="2">The sequence shown here is derived from an EMBL/GenBank/DDBJ whole genome shotgun (WGS) entry which is preliminary data.</text>
</comment>
<protein>
    <recommendedName>
        <fullName evidence="1">Ubiquitin-like domain-containing protein</fullName>
    </recommendedName>
</protein>
<dbReference type="InterPro" id="IPR000626">
    <property type="entry name" value="Ubiquitin-like_dom"/>
</dbReference>
<gene>
    <name evidence="2" type="ORF">ENUP19_0082G0081</name>
</gene>
<evidence type="ECO:0000259" key="1">
    <source>
        <dbReference type="PROSITE" id="PS50053"/>
    </source>
</evidence>
<dbReference type="Proteomes" id="UP001628156">
    <property type="component" value="Unassembled WGS sequence"/>
</dbReference>
<keyword evidence="3" id="KW-1185">Reference proteome</keyword>
<sequence>MIRIKLLLDSTEINIKVNPSDTIRKGIEHVFNKNHLLLSQYILFYNGVVLSLKLSFEDIGIGDGDTLDCSQKPINNYSPPISTVLMTSTNSYYTQNNFIFNPHFLF</sequence>
<dbReference type="SUPFAM" id="SSF54236">
    <property type="entry name" value="Ubiquitin-like"/>
    <property type="match status" value="1"/>
</dbReference>
<dbReference type="Gene3D" id="3.10.20.90">
    <property type="entry name" value="Phosphatidylinositol 3-kinase Catalytic Subunit, Chain A, domain 1"/>
    <property type="match status" value="1"/>
</dbReference>
<accession>A0ABQ0DFD2</accession>
<evidence type="ECO:0000313" key="2">
    <source>
        <dbReference type="EMBL" id="GAB1221550.1"/>
    </source>
</evidence>
<reference evidence="2 3" key="1">
    <citation type="journal article" date="2019" name="PLoS Negl. Trop. Dis.">
        <title>Whole genome sequencing of Entamoeba nuttalli reveals mammalian host-related molecular signatures and a novel octapeptide-repeat surface protein.</title>
        <authorList>
            <person name="Tanaka M."/>
            <person name="Makiuchi T."/>
            <person name="Komiyama T."/>
            <person name="Shiina T."/>
            <person name="Osaki K."/>
            <person name="Tachibana H."/>
        </authorList>
    </citation>
    <scope>NUCLEOTIDE SEQUENCE [LARGE SCALE GENOMIC DNA]</scope>
    <source>
        <strain evidence="2 3">P19-061405</strain>
    </source>
</reference>
<dbReference type="Pfam" id="PF00240">
    <property type="entry name" value="ubiquitin"/>
    <property type="match status" value="1"/>
</dbReference>
<dbReference type="PROSITE" id="PS50053">
    <property type="entry name" value="UBIQUITIN_2"/>
    <property type="match status" value="1"/>
</dbReference>
<dbReference type="InterPro" id="IPR029071">
    <property type="entry name" value="Ubiquitin-like_domsf"/>
</dbReference>
<evidence type="ECO:0000313" key="3">
    <source>
        <dbReference type="Proteomes" id="UP001628156"/>
    </source>
</evidence>
<name>A0ABQ0DFD2_9EUKA</name>
<organism evidence="2 3">
    <name type="scientific">Entamoeba nuttalli</name>
    <dbReference type="NCBI Taxonomy" id="412467"/>
    <lineage>
        <taxon>Eukaryota</taxon>
        <taxon>Amoebozoa</taxon>
        <taxon>Evosea</taxon>
        <taxon>Archamoebae</taxon>
        <taxon>Mastigamoebida</taxon>
        <taxon>Entamoebidae</taxon>
        <taxon>Entamoeba</taxon>
    </lineage>
</organism>
<dbReference type="EMBL" id="BAAFRS010000082">
    <property type="protein sequence ID" value="GAB1221550.1"/>
    <property type="molecule type" value="Genomic_DNA"/>
</dbReference>
<proteinExistence type="predicted"/>
<dbReference type="CDD" id="cd01763">
    <property type="entry name" value="Ubl_SUMO_like"/>
    <property type="match status" value="1"/>
</dbReference>
<feature type="domain" description="Ubiquitin-like" evidence="1">
    <location>
        <begin position="1"/>
        <end position="67"/>
    </location>
</feature>